<evidence type="ECO:0000313" key="3">
    <source>
        <dbReference type="EMBL" id="ORX71841.1"/>
    </source>
</evidence>
<dbReference type="AlphaFoldDB" id="A0A1Y1VUP1"/>
<evidence type="ECO:0000313" key="1">
    <source>
        <dbReference type="EMBL" id="ORX64736.1"/>
    </source>
</evidence>
<reference evidence="1 4" key="1">
    <citation type="submission" date="2016-07" db="EMBL/GenBank/DDBJ databases">
        <title>Pervasive Adenine N6-methylation of Active Genes in Fungi.</title>
        <authorList>
            <consortium name="DOE Joint Genome Institute"/>
            <person name="Mondo S.J."/>
            <person name="Dannebaum R.O."/>
            <person name="Kuo R.C."/>
            <person name="Labutti K."/>
            <person name="Haridas S."/>
            <person name="Kuo A."/>
            <person name="Salamov A."/>
            <person name="Ahrendt S.R."/>
            <person name="Lipzen A."/>
            <person name="Sullivan W."/>
            <person name="Andreopoulos W.B."/>
            <person name="Clum A."/>
            <person name="Lindquist E."/>
            <person name="Daum C."/>
            <person name="Ramamoorthy G.K."/>
            <person name="Gryganskyi A."/>
            <person name="Culley D."/>
            <person name="Magnuson J.K."/>
            <person name="James T.Y."/>
            <person name="O'Malley M.A."/>
            <person name="Stajich J.E."/>
            <person name="Spatafora J.W."/>
            <person name="Visel A."/>
            <person name="Grigoriev I.V."/>
        </authorList>
    </citation>
    <scope>NUCLEOTIDE SEQUENCE [LARGE SCALE GENOMIC DNA]</scope>
    <source>
        <strain evidence="1 4">ATCC 12442</strain>
    </source>
</reference>
<gene>
    <name evidence="3" type="ORF">DL89DRAFT_265554</name>
    <name evidence="2" type="ORF">DL89DRAFT_271222</name>
    <name evidence="1" type="ORF">DL89DRAFT_271946</name>
</gene>
<name>A0A1Y1VUP1_9FUNG</name>
<accession>A0A1Y1VUP1</accession>
<dbReference type="RefSeq" id="XP_040745265.1">
    <property type="nucleotide sequence ID" value="XM_040886717.1"/>
</dbReference>
<protein>
    <submittedName>
        <fullName evidence="1">Uncharacterized protein</fullName>
    </submittedName>
</protein>
<proteinExistence type="predicted"/>
<comment type="caution">
    <text evidence="1">The sequence shown here is derived from an EMBL/GenBank/DDBJ whole genome shotgun (WGS) entry which is preliminary data.</text>
</comment>
<dbReference type="EMBL" id="MCFD01000069">
    <property type="protein sequence ID" value="ORX64736.1"/>
    <property type="molecule type" value="Genomic_DNA"/>
</dbReference>
<dbReference type="Proteomes" id="UP000193922">
    <property type="component" value="Unassembled WGS sequence"/>
</dbReference>
<dbReference type="EMBL" id="MCFD01000040">
    <property type="protein sequence ID" value="ORX65220.1"/>
    <property type="molecule type" value="Genomic_DNA"/>
</dbReference>
<sequence length="55" mass="5778">MSDIQIRIQQLEHALAAMGVTPGATLSPLSSDFSFDEDTLSSVPAATLPVYASLL</sequence>
<evidence type="ECO:0000313" key="2">
    <source>
        <dbReference type="EMBL" id="ORX65220.1"/>
    </source>
</evidence>
<dbReference type="EMBL" id="MCFD01000003">
    <property type="protein sequence ID" value="ORX71841.1"/>
    <property type="molecule type" value="Genomic_DNA"/>
</dbReference>
<organism evidence="1 4">
    <name type="scientific">Linderina pennispora</name>
    <dbReference type="NCBI Taxonomy" id="61395"/>
    <lineage>
        <taxon>Eukaryota</taxon>
        <taxon>Fungi</taxon>
        <taxon>Fungi incertae sedis</taxon>
        <taxon>Zoopagomycota</taxon>
        <taxon>Kickxellomycotina</taxon>
        <taxon>Kickxellomycetes</taxon>
        <taxon>Kickxellales</taxon>
        <taxon>Kickxellaceae</taxon>
        <taxon>Linderina</taxon>
    </lineage>
</organism>
<dbReference type="GeneID" id="63803365"/>
<keyword evidence="4" id="KW-1185">Reference proteome</keyword>
<evidence type="ECO:0000313" key="4">
    <source>
        <dbReference type="Proteomes" id="UP000193922"/>
    </source>
</evidence>
<feature type="non-terminal residue" evidence="1">
    <location>
        <position position="55"/>
    </location>
</feature>